<dbReference type="Proteomes" id="UP001596528">
    <property type="component" value="Unassembled WGS sequence"/>
</dbReference>
<organism evidence="2 3">
    <name type="scientific">Paenibacillus thermoaerophilus</name>
    <dbReference type="NCBI Taxonomy" id="1215385"/>
    <lineage>
        <taxon>Bacteria</taxon>
        <taxon>Bacillati</taxon>
        <taxon>Bacillota</taxon>
        <taxon>Bacilli</taxon>
        <taxon>Bacillales</taxon>
        <taxon>Paenibacillaceae</taxon>
        <taxon>Paenibacillus</taxon>
    </lineage>
</organism>
<name>A0ABW2V6X8_9BACL</name>
<protein>
    <submittedName>
        <fullName evidence="2">DUF485 domain-containing protein</fullName>
    </submittedName>
</protein>
<evidence type="ECO:0000313" key="3">
    <source>
        <dbReference type="Proteomes" id="UP001596528"/>
    </source>
</evidence>
<keyword evidence="1" id="KW-1133">Transmembrane helix</keyword>
<dbReference type="PANTHER" id="PTHR38441:SF1">
    <property type="entry name" value="MEMBRANE PROTEIN"/>
    <property type="match status" value="1"/>
</dbReference>
<reference evidence="3" key="1">
    <citation type="journal article" date="2019" name="Int. J. Syst. Evol. Microbiol.">
        <title>The Global Catalogue of Microorganisms (GCM) 10K type strain sequencing project: providing services to taxonomists for standard genome sequencing and annotation.</title>
        <authorList>
            <consortium name="The Broad Institute Genomics Platform"/>
            <consortium name="The Broad Institute Genome Sequencing Center for Infectious Disease"/>
            <person name="Wu L."/>
            <person name="Ma J."/>
        </authorList>
    </citation>
    <scope>NUCLEOTIDE SEQUENCE [LARGE SCALE GENOMIC DNA]</scope>
    <source>
        <strain evidence="3">JCM 18657</strain>
    </source>
</reference>
<evidence type="ECO:0000313" key="2">
    <source>
        <dbReference type="EMBL" id="MFC7750971.1"/>
    </source>
</evidence>
<proteinExistence type="predicted"/>
<keyword evidence="1" id="KW-0812">Transmembrane</keyword>
<dbReference type="RefSeq" id="WP_342774295.1">
    <property type="nucleotide sequence ID" value="NZ_JBHTGQ010000031.1"/>
</dbReference>
<sequence length="159" mass="18290">MPRVNKGSPFPRPYSESSQYYVDNPIVFTYNNWEIERRGVNRMGQDLQRKSGEKNAGLDYEAIAASSKFRQLISSKKKLIVPLTLLFLAFYFTLPILTSYTKILNQPAIGDISWAWLFAIAQFIMTWILCTVYVKKAASFDRLAEEVLTEFTEKGEQAK</sequence>
<dbReference type="Pfam" id="PF04341">
    <property type="entry name" value="DUF485"/>
    <property type="match status" value="1"/>
</dbReference>
<keyword evidence="1" id="KW-0472">Membrane</keyword>
<dbReference type="PANTHER" id="PTHR38441">
    <property type="entry name" value="INTEGRAL MEMBRANE PROTEIN-RELATED"/>
    <property type="match status" value="1"/>
</dbReference>
<dbReference type="InterPro" id="IPR007436">
    <property type="entry name" value="DUF485"/>
</dbReference>
<evidence type="ECO:0000256" key="1">
    <source>
        <dbReference type="SAM" id="Phobius"/>
    </source>
</evidence>
<keyword evidence="3" id="KW-1185">Reference proteome</keyword>
<comment type="caution">
    <text evidence="2">The sequence shown here is derived from an EMBL/GenBank/DDBJ whole genome shotgun (WGS) entry which is preliminary data.</text>
</comment>
<gene>
    <name evidence="2" type="ORF">ACFQWB_13670</name>
</gene>
<accession>A0ABW2V6X8</accession>
<dbReference type="EMBL" id="JBHTGQ010000031">
    <property type="protein sequence ID" value="MFC7750971.1"/>
    <property type="molecule type" value="Genomic_DNA"/>
</dbReference>
<feature type="transmembrane region" description="Helical" evidence="1">
    <location>
        <begin position="79"/>
        <end position="100"/>
    </location>
</feature>
<feature type="transmembrane region" description="Helical" evidence="1">
    <location>
        <begin position="112"/>
        <end position="134"/>
    </location>
</feature>